<keyword evidence="3" id="KW-1185">Reference proteome</keyword>
<dbReference type="AlphaFoldDB" id="A0A8H6K0F7"/>
<proteinExistence type="predicted"/>
<dbReference type="Proteomes" id="UP000654918">
    <property type="component" value="Unassembled WGS sequence"/>
</dbReference>
<protein>
    <submittedName>
        <fullName evidence="2">Uncharacterized protein</fullName>
    </submittedName>
</protein>
<sequence>MAGEKSHSAGKALHQGQALRSSSDDDASRPRSAFVAVLMHGQHLNNLVLPPDERAQQPLNWICANRQLIATGNGGSAAASRDGVRLLVLTQ</sequence>
<evidence type="ECO:0000313" key="2">
    <source>
        <dbReference type="EMBL" id="KAF6822403.1"/>
    </source>
</evidence>
<evidence type="ECO:0000313" key="3">
    <source>
        <dbReference type="Proteomes" id="UP000654918"/>
    </source>
</evidence>
<dbReference type="EMBL" id="WIGO01000237">
    <property type="protein sequence ID" value="KAF6822403.1"/>
    <property type="molecule type" value="Genomic_DNA"/>
</dbReference>
<organism evidence="2 3">
    <name type="scientific">Colletotrichum plurivorum</name>
    <dbReference type="NCBI Taxonomy" id="2175906"/>
    <lineage>
        <taxon>Eukaryota</taxon>
        <taxon>Fungi</taxon>
        <taxon>Dikarya</taxon>
        <taxon>Ascomycota</taxon>
        <taxon>Pezizomycotina</taxon>
        <taxon>Sordariomycetes</taxon>
        <taxon>Hypocreomycetidae</taxon>
        <taxon>Glomerellales</taxon>
        <taxon>Glomerellaceae</taxon>
        <taxon>Colletotrichum</taxon>
        <taxon>Colletotrichum orchidearum species complex</taxon>
    </lineage>
</organism>
<comment type="caution">
    <text evidence="2">The sequence shown here is derived from an EMBL/GenBank/DDBJ whole genome shotgun (WGS) entry which is preliminary data.</text>
</comment>
<evidence type="ECO:0000256" key="1">
    <source>
        <dbReference type="SAM" id="MobiDB-lite"/>
    </source>
</evidence>
<feature type="region of interest" description="Disordered" evidence="1">
    <location>
        <begin position="1"/>
        <end position="30"/>
    </location>
</feature>
<gene>
    <name evidence="2" type="ORF">CPLU01_12017</name>
</gene>
<reference evidence="2" key="1">
    <citation type="journal article" date="2020" name="Phytopathology">
        <title>Genome Sequence Resources of Colletotrichum truncatum, C. plurivorum, C. musicola, and C. sojae: Four Species Pathogenic to Soybean (Glycine max).</title>
        <authorList>
            <person name="Rogerio F."/>
            <person name="Boufleur T.R."/>
            <person name="Ciampi-Guillardi M."/>
            <person name="Sukno S.A."/>
            <person name="Thon M.R."/>
            <person name="Massola Junior N.S."/>
            <person name="Baroncelli R."/>
        </authorList>
    </citation>
    <scope>NUCLEOTIDE SEQUENCE</scope>
    <source>
        <strain evidence="2">LFN00145</strain>
    </source>
</reference>
<accession>A0A8H6K0F7</accession>
<name>A0A8H6K0F7_9PEZI</name>